<feature type="compositionally biased region" description="Basic and acidic residues" evidence="1">
    <location>
        <begin position="282"/>
        <end position="319"/>
    </location>
</feature>
<reference evidence="2 3" key="2">
    <citation type="journal article" date="2013" name="PLoS Genet.">
        <title>Comparative genome structure, secondary metabolite, and effector coding capacity across Cochliobolus pathogens.</title>
        <authorList>
            <person name="Condon B.J."/>
            <person name="Leng Y."/>
            <person name="Wu D."/>
            <person name="Bushley K.E."/>
            <person name="Ohm R.A."/>
            <person name="Otillar R."/>
            <person name="Martin J."/>
            <person name="Schackwitz W."/>
            <person name="Grimwood J."/>
            <person name="MohdZainudin N."/>
            <person name="Xue C."/>
            <person name="Wang R."/>
            <person name="Manning V.A."/>
            <person name="Dhillon B."/>
            <person name="Tu Z.J."/>
            <person name="Steffenson B.J."/>
            <person name="Salamov A."/>
            <person name="Sun H."/>
            <person name="Lowry S."/>
            <person name="LaButti K."/>
            <person name="Han J."/>
            <person name="Copeland A."/>
            <person name="Lindquist E."/>
            <person name="Barry K."/>
            <person name="Schmutz J."/>
            <person name="Baker S.E."/>
            <person name="Ciuffetti L.M."/>
            <person name="Grigoriev I.V."/>
            <person name="Zhong S."/>
            <person name="Turgeon B.G."/>
        </authorList>
    </citation>
    <scope>NUCLEOTIDE SEQUENCE [LARGE SCALE GENOMIC DNA]</scope>
    <source>
        <strain evidence="3">28A</strain>
    </source>
</reference>
<feature type="compositionally biased region" description="Polar residues" evidence="1">
    <location>
        <begin position="320"/>
        <end position="340"/>
    </location>
</feature>
<evidence type="ECO:0000256" key="1">
    <source>
        <dbReference type="SAM" id="MobiDB-lite"/>
    </source>
</evidence>
<organism evidence="2 3">
    <name type="scientific">Exserohilum turcicum (strain 28A)</name>
    <name type="common">Northern leaf blight fungus</name>
    <name type="synonym">Setosphaeria turcica</name>
    <dbReference type="NCBI Taxonomy" id="671987"/>
    <lineage>
        <taxon>Eukaryota</taxon>
        <taxon>Fungi</taxon>
        <taxon>Dikarya</taxon>
        <taxon>Ascomycota</taxon>
        <taxon>Pezizomycotina</taxon>
        <taxon>Dothideomycetes</taxon>
        <taxon>Pleosporomycetidae</taxon>
        <taxon>Pleosporales</taxon>
        <taxon>Pleosporineae</taxon>
        <taxon>Pleosporaceae</taxon>
        <taxon>Exserohilum</taxon>
    </lineage>
</organism>
<gene>
    <name evidence="2" type="ORF">SETTUDRAFT_38475</name>
</gene>
<dbReference type="Proteomes" id="UP000016935">
    <property type="component" value="Unassembled WGS sequence"/>
</dbReference>
<accession>R0IUV7</accession>
<sequence>MCQNNLNGDNSGRKGHSSQPEHTQDKEPSSGTRVAQNSTHSGSYFYYTEKSTPYWDDSNGIIYDIPSSISLCISNKHARTTGGGRSVQQEQNSYADTVSGGVYRTERSTNLVPILPNSAVDTKRDIDSVRFMDLRPSFKPKDMRRDNGLQSPKKDIIGTDLDSKNRRGFLHRGFDGRFEKSATKHSVLRTEVMSLQTSMDRPKWPTRCENRPTFSVSSEIVKGRSTFQTICNNTLEQRNPFLATTETASPLELFRSKQESRCIKESRASLLDQVIRIRGEKQSKALRTHETGHSDHSSGYEDKRQIADKTHARATDLTRSKLTIKSSSTMQDAGSTSHISYASRVED</sequence>
<dbReference type="AlphaFoldDB" id="R0IUV7"/>
<dbReference type="OrthoDB" id="3691823at2759"/>
<feature type="region of interest" description="Disordered" evidence="1">
    <location>
        <begin position="1"/>
        <end position="37"/>
    </location>
</feature>
<evidence type="ECO:0000313" key="3">
    <source>
        <dbReference type="Proteomes" id="UP000016935"/>
    </source>
</evidence>
<feature type="compositionally biased region" description="Polar residues" evidence="1">
    <location>
        <begin position="1"/>
        <end position="10"/>
    </location>
</feature>
<dbReference type="HOGENOM" id="CLU_799655_0_0_1"/>
<proteinExistence type="predicted"/>
<feature type="region of interest" description="Disordered" evidence="1">
    <location>
        <begin position="282"/>
        <end position="347"/>
    </location>
</feature>
<dbReference type="EMBL" id="KB908537">
    <property type="protein sequence ID" value="EOA88421.1"/>
    <property type="molecule type" value="Genomic_DNA"/>
</dbReference>
<protein>
    <submittedName>
        <fullName evidence="2">Uncharacterized protein</fullName>
    </submittedName>
</protein>
<feature type="region of interest" description="Disordered" evidence="1">
    <location>
        <begin position="139"/>
        <end position="161"/>
    </location>
</feature>
<reference evidence="2 3" key="1">
    <citation type="journal article" date="2012" name="PLoS Pathog.">
        <title>Diverse lifestyles and strategies of plant pathogenesis encoded in the genomes of eighteen Dothideomycetes fungi.</title>
        <authorList>
            <person name="Ohm R.A."/>
            <person name="Feau N."/>
            <person name="Henrissat B."/>
            <person name="Schoch C.L."/>
            <person name="Horwitz B.A."/>
            <person name="Barry K.W."/>
            <person name="Condon B.J."/>
            <person name="Copeland A.C."/>
            <person name="Dhillon B."/>
            <person name="Glaser F."/>
            <person name="Hesse C.N."/>
            <person name="Kosti I."/>
            <person name="LaButti K."/>
            <person name="Lindquist E.A."/>
            <person name="Lucas S."/>
            <person name="Salamov A.A."/>
            <person name="Bradshaw R.E."/>
            <person name="Ciuffetti L."/>
            <person name="Hamelin R.C."/>
            <person name="Kema G.H.J."/>
            <person name="Lawrence C."/>
            <person name="Scott J.A."/>
            <person name="Spatafora J.W."/>
            <person name="Turgeon B.G."/>
            <person name="de Wit P.J.G.M."/>
            <person name="Zhong S."/>
            <person name="Goodwin S.B."/>
            <person name="Grigoriev I.V."/>
        </authorList>
    </citation>
    <scope>NUCLEOTIDE SEQUENCE [LARGE SCALE GENOMIC DNA]</scope>
    <source>
        <strain evidence="3">28A</strain>
    </source>
</reference>
<dbReference type="RefSeq" id="XP_008023743.1">
    <property type="nucleotide sequence ID" value="XM_008025552.1"/>
</dbReference>
<name>R0IUV7_EXST2</name>
<keyword evidence="3" id="KW-1185">Reference proteome</keyword>
<dbReference type="GeneID" id="19404361"/>
<evidence type="ECO:0000313" key="2">
    <source>
        <dbReference type="EMBL" id="EOA88421.1"/>
    </source>
</evidence>